<feature type="compositionally biased region" description="Basic and acidic residues" evidence="1">
    <location>
        <begin position="130"/>
        <end position="145"/>
    </location>
</feature>
<feature type="compositionally biased region" description="Polar residues" evidence="1">
    <location>
        <begin position="225"/>
        <end position="239"/>
    </location>
</feature>
<feature type="compositionally biased region" description="Basic and acidic residues" evidence="1">
    <location>
        <begin position="62"/>
        <end position="73"/>
    </location>
</feature>
<dbReference type="OrthoDB" id="3366823at2759"/>
<dbReference type="EMBL" id="KN822946">
    <property type="protein sequence ID" value="KIO33753.1"/>
    <property type="molecule type" value="Genomic_DNA"/>
</dbReference>
<proteinExistence type="predicted"/>
<feature type="compositionally biased region" description="Pro residues" evidence="1">
    <location>
        <begin position="309"/>
        <end position="323"/>
    </location>
</feature>
<evidence type="ECO:0008006" key="4">
    <source>
        <dbReference type="Google" id="ProtNLM"/>
    </source>
</evidence>
<dbReference type="Proteomes" id="UP000054248">
    <property type="component" value="Unassembled WGS sequence"/>
</dbReference>
<feature type="region of interest" description="Disordered" evidence="1">
    <location>
        <begin position="1"/>
        <end position="74"/>
    </location>
</feature>
<evidence type="ECO:0000313" key="3">
    <source>
        <dbReference type="Proteomes" id="UP000054248"/>
    </source>
</evidence>
<dbReference type="HOGENOM" id="CLU_048753_0_0_1"/>
<accession>A0A0C3LID4</accession>
<feature type="region of interest" description="Disordered" evidence="1">
    <location>
        <begin position="112"/>
        <end position="348"/>
    </location>
</feature>
<feature type="compositionally biased region" description="Acidic residues" evidence="1">
    <location>
        <begin position="251"/>
        <end position="277"/>
    </location>
</feature>
<gene>
    <name evidence="2" type="ORF">M407DRAFT_17364</name>
</gene>
<reference evidence="2 3" key="1">
    <citation type="submission" date="2014-04" db="EMBL/GenBank/DDBJ databases">
        <authorList>
            <consortium name="DOE Joint Genome Institute"/>
            <person name="Kuo A."/>
            <person name="Girlanda M."/>
            <person name="Perotto S."/>
            <person name="Kohler A."/>
            <person name="Nagy L.G."/>
            <person name="Floudas D."/>
            <person name="Copeland A."/>
            <person name="Barry K.W."/>
            <person name="Cichocki N."/>
            <person name="Veneault-Fourrey C."/>
            <person name="LaButti K."/>
            <person name="Lindquist E.A."/>
            <person name="Lipzen A."/>
            <person name="Lundell T."/>
            <person name="Morin E."/>
            <person name="Murat C."/>
            <person name="Sun H."/>
            <person name="Tunlid A."/>
            <person name="Henrissat B."/>
            <person name="Grigoriev I.V."/>
            <person name="Hibbett D.S."/>
            <person name="Martin F."/>
            <person name="Nordberg H.P."/>
            <person name="Cantor M.N."/>
            <person name="Hua S.X."/>
        </authorList>
    </citation>
    <scope>NUCLEOTIDE SEQUENCE [LARGE SCALE GENOMIC DNA]</scope>
    <source>
        <strain evidence="2 3">MUT 4182</strain>
    </source>
</reference>
<sequence length="376" mass="40881">MDQDSFRTLLSRPGSSQAGSAPPTNSRPSILQAGRRKKEPPPPPPIEATFKPRKVAKLPPGYRDRAAERRETADEFAEGAAKGLNLELLEKVKAGDDASIVDDDALEEAFKAAAASETPSESANVPKKRTRDDLLKALKNKREESTAAPMEVEGPSEAKSLEAAKSKGKFRPIGQPAAETKAKEEKRKKKKRKVVTEAHNAEPPQAPAPLPTTDLSARALPAANLTESHPEPSTDTPQAGPSKPPPATILPDDDGDIDIFADVGEYEGVDLGDDSEDDKPPSTRKEEKDESSVSDPPKRVNWFGEAEPEPPVIFKPRPPTPPVPEKEEGEEEEPVRLAPLASSSIHDIKSFLEVDKALEKEEKRKALKEKKKKQQP</sequence>
<evidence type="ECO:0000256" key="1">
    <source>
        <dbReference type="SAM" id="MobiDB-lite"/>
    </source>
</evidence>
<feature type="compositionally biased region" description="Low complexity" evidence="1">
    <location>
        <begin position="112"/>
        <end position="123"/>
    </location>
</feature>
<feature type="compositionally biased region" description="Basic and acidic residues" evidence="1">
    <location>
        <begin position="278"/>
        <end position="291"/>
    </location>
</feature>
<dbReference type="STRING" id="1051891.A0A0C3LID4"/>
<dbReference type="AlphaFoldDB" id="A0A0C3LID4"/>
<organism evidence="2 3">
    <name type="scientific">Tulasnella calospora MUT 4182</name>
    <dbReference type="NCBI Taxonomy" id="1051891"/>
    <lineage>
        <taxon>Eukaryota</taxon>
        <taxon>Fungi</taxon>
        <taxon>Dikarya</taxon>
        <taxon>Basidiomycota</taxon>
        <taxon>Agaricomycotina</taxon>
        <taxon>Agaricomycetes</taxon>
        <taxon>Cantharellales</taxon>
        <taxon>Tulasnellaceae</taxon>
        <taxon>Tulasnella</taxon>
    </lineage>
</organism>
<keyword evidence="3" id="KW-1185">Reference proteome</keyword>
<name>A0A0C3LID4_9AGAM</name>
<protein>
    <recommendedName>
        <fullName evidence="4">RED-like N-terminal domain-containing protein</fullName>
    </recommendedName>
</protein>
<feature type="compositionally biased region" description="Polar residues" evidence="1">
    <location>
        <begin position="13"/>
        <end position="29"/>
    </location>
</feature>
<evidence type="ECO:0000313" key="2">
    <source>
        <dbReference type="EMBL" id="KIO33753.1"/>
    </source>
</evidence>
<reference evidence="3" key="2">
    <citation type="submission" date="2015-01" db="EMBL/GenBank/DDBJ databases">
        <title>Evolutionary Origins and Diversification of the Mycorrhizal Mutualists.</title>
        <authorList>
            <consortium name="DOE Joint Genome Institute"/>
            <consortium name="Mycorrhizal Genomics Consortium"/>
            <person name="Kohler A."/>
            <person name="Kuo A."/>
            <person name="Nagy L.G."/>
            <person name="Floudas D."/>
            <person name="Copeland A."/>
            <person name="Barry K.W."/>
            <person name="Cichocki N."/>
            <person name="Veneault-Fourrey C."/>
            <person name="LaButti K."/>
            <person name="Lindquist E.A."/>
            <person name="Lipzen A."/>
            <person name="Lundell T."/>
            <person name="Morin E."/>
            <person name="Murat C."/>
            <person name="Riley R."/>
            <person name="Ohm R."/>
            <person name="Sun H."/>
            <person name="Tunlid A."/>
            <person name="Henrissat B."/>
            <person name="Grigoriev I.V."/>
            <person name="Hibbett D.S."/>
            <person name="Martin F."/>
        </authorList>
    </citation>
    <scope>NUCLEOTIDE SEQUENCE [LARGE SCALE GENOMIC DNA]</scope>
    <source>
        <strain evidence="3">MUT 4182</strain>
    </source>
</reference>